<comment type="similarity">
    <text evidence="6 7 8">Belongs to the protease inhibitor I19 family.</text>
</comment>
<protein>
    <recommendedName>
        <fullName evidence="7">Protease inhibitor</fullName>
    </recommendedName>
</protein>
<name>A0A7D5B9R2_9ORTH</name>
<evidence type="ECO:0000256" key="2">
    <source>
        <dbReference type="ARBA" id="ARBA00022525"/>
    </source>
</evidence>
<evidence type="ECO:0000256" key="3">
    <source>
        <dbReference type="ARBA" id="ARBA00022690"/>
    </source>
</evidence>
<keyword evidence="4 7" id="KW-0722">Serine protease inhibitor</keyword>
<proteinExistence type="evidence at transcript level"/>
<evidence type="ECO:0000256" key="6">
    <source>
        <dbReference type="ARBA" id="ARBA00029459"/>
    </source>
</evidence>
<feature type="signal peptide" evidence="7">
    <location>
        <begin position="1"/>
        <end position="22"/>
    </location>
</feature>
<feature type="disulfide bond" evidence="8">
    <location>
        <begin position="112"/>
        <end position="127"/>
    </location>
</feature>
<dbReference type="InterPro" id="IPR008037">
    <property type="entry name" value="Pacifastin_dom"/>
</dbReference>
<feature type="site" description="Reactive bond" evidence="8">
    <location>
        <begin position="138"/>
        <end position="139"/>
    </location>
</feature>
<dbReference type="EMBL" id="MT498308">
    <property type="protein sequence ID" value="QKV51378.1"/>
    <property type="molecule type" value="mRNA"/>
</dbReference>
<keyword evidence="2 7" id="KW-0964">Secreted</keyword>
<keyword evidence="3 7" id="KW-0646">Protease inhibitor</keyword>
<evidence type="ECO:0000256" key="1">
    <source>
        <dbReference type="ARBA" id="ARBA00004613"/>
    </source>
</evidence>
<dbReference type="GO" id="GO:0004867">
    <property type="term" value="F:serine-type endopeptidase inhibitor activity"/>
    <property type="evidence" value="ECO:0007669"/>
    <property type="project" value="UniProtKB-UniRule"/>
</dbReference>
<dbReference type="PIRSF" id="PIRSF001625">
    <property type="entry name" value="Prot_inhib_pacifastin"/>
    <property type="match status" value="1"/>
</dbReference>
<dbReference type="Pfam" id="PF05375">
    <property type="entry name" value="Pacifastin_I"/>
    <property type="match status" value="3"/>
</dbReference>
<evidence type="ECO:0000256" key="7">
    <source>
        <dbReference type="PIRNR" id="PIRNR001625"/>
    </source>
</evidence>
<evidence type="ECO:0000259" key="9">
    <source>
        <dbReference type="PROSITE" id="PS51446"/>
    </source>
</evidence>
<feature type="disulfide bond" evidence="8">
    <location>
        <begin position="73"/>
        <end position="88"/>
    </location>
</feature>
<evidence type="ECO:0000256" key="5">
    <source>
        <dbReference type="ARBA" id="ARBA00023157"/>
    </source>
</evidence>
<sequence length="146" mass="15275">MKVTLAIAAAALFVVMATTVDAASGCTPGAKKKEDCNTCTCTATGVWACTRRGCITKREAEESPIVKREAQSCTPNSTFKKDCNTCTCNSSGTSAICTQLGCLSRGRRQVNCTPGTTFKDKCNTCRCSSNGRSAACTLKACPPGSY</sequence>
<feature type="chain" id="PRO_5028557240" description="Protease inhibitor" evidence="7">
    <location>
        <begin position="23"/>
        <end position="146"/>
    </location>
</feature>
<feature type="domain" description="Pacifastin" evidence="9">
    <location>
        <begin position="70"/>
        <end position="105"/>
    </location>
</feature>
<dbReference type="PROSITE" id="PS51446">
    <property type="entry name" value="PACIFASTIN"/>
    <property type="match status" value="3"/>
</dbReference>
<feature type="domain" description="Pacifastin" evidence="9">
    <location>
        <begin position="109"/>
        <end position="144"/>
    </location>
</feature>
<dbReference type="AlphaFoldDB" id="A0A7D5B9R2"/>
<keyword evidence="7" id="KW-0732">Signal</keyword>
<feature type="domain" description="Pacifastin" evidence="9">
    <location>
        <begin position="23"/>
        <end position="57"/>
    </location>
</feature>
<dbReference type="GO" id="GO:0005576">
    <property type="term" value="C:extracellular region"/>
    <property type="evidence" value="ECO:0007669"/>
    <property type="project" value="UniProtKB-SubCell"/>
</dbReference>
<dbReference type="InterPro" id="IPR016307">
    <property type="entry name" value="Prtase-inh_pacifastin"/>
</dbReference>
<dbReference type="SUPFAM" id="SSF57283">
    <property type="entry name" value="PMP inhibitors"/>
    <property type="match status" value="3"/>
</dbReference>
<comment type="subcellular location">
    <subcellularLocation>
        <location evidence="1 7">Secreted</location>
    </subcellularLocation>
</comment>
<reference evidence="10" key="1">
    <citation type="submission" date="2020-05" db="EMBL/GenBank/DDBJ databases">
        <title>There is no magic bullet: The importance of testing reference gene stability in RT-qPCR experiments across multiple closely related species.</title>
        <authorList>
            <person name="Foquet B."/>
            <person name="Song H."/>
        </authorList>
    </citation>
    <scope>NUCLEOTIDE SEQUENCE</scope>
</reference>
<feature type="disulfide bond" evidence="8">
    <location>
        <begin position="26"/>
        <end position="41"/>
    </location>
</feature>
<accession>A0A7D5B9R2</accession>
<comment type="caution">
    <text evidence="8">Lacks conserved residue(s) required for the propagation of feature annotation.</text>
</comment>
<feature type="disulfide bond" evidence="8">
    <location>
        <begin position="36"/>
        <end position="54"/>
    </location>
</feature>
<dbReference type="InterPro" id="IPR036201">
    <property type="entry name" value="Pacifastin_dom_sf"/>
</dbReference>
<feature type="disulfide bond" evidence="8">
    <location>
        <begin position="39"/>
        <end position="49"/>
    </location>
</feature>
<evidence type="ECO:0000313" key="10">
    <source>
        <dbReference type="EMBL" id="QKV51378.1"/>
    </source>
</evidence>
<evidence type="ECO:0000256" key="4">
    <source>
        <dbReference type="ARBA" id="ARBA00022900"/>
    </source>
</evidence>
<organism evidence="10">
    <name type="scientific">Schistocerca piceifrons</name>
    <name type="common">Central American locust</name>
    <dbReference type="NCBI Taxonomy" id="274613"/>
    <lineage>
        <taxon>Eukaryota</taxon>
        <taxon>Metazoa</taxon>
        <taxon>Ecdysozoa</taxon>
        <taxon>Arthropoda</taxon>
        <taxon>Hexapoda</taxon>
        <taxon>Insecta</taxon>
        <taxon>Pterygota</taxon>
        <taxon>Neoptera</taxon>
        <taxon>Polyneoptera</taxon>
        <taxon>Orthoptera</taxon>
        <taxon>Caelifera</taxon>
        <taxon>Acrididea</taxon>
        <taxon>Acridomorpha</taxon>
        <taxon>Acridoidea</taxon>
        <taxon>Acrididae</taxon>
        <taxon>Cyrtacanthacridinae</taxon>
        <taxon>Schistocerca</taxon>
    </lineage>
</organism>
<keyword evidence="5 8" id="KW-1015">Disulfide bond</keyword>
<evidence type="ECO:0000256" key="8">
    <source>
        <dbReference type="PROSITE-ProRule" id="PRU00776"/>
    </source>
</evidence>